<evidence type="ECO:0000313" key="2">
    <source>
        <dbReference type="EMBL" id="KKI64356.1"/>
    </source>
</evidence>
<dbReference type="CDD" id="cd04301">
    <property type="entry name" value="NAT_SF"/>
    <property type="match status" value="1"/>
</dbReference>
<accession>A0A0M2NX78</accession>
<dbReference type="PANTHER" id="PTHR43415">
    <property type="entry name" value="SPERMIDINE N(1)-ACETYLTRANSFERASE"/>
    <property type="match status" value="1"/>
</dbReference>
<dbReference type="GO" id="GO:0016747">
    <property type="term" value="F:acyltransferase activity, transferring groups other than amino-acyl groups"/>
    <property type="evidence" value="ECO:0007669"/>
    <property type="project" value="InterPro"/>
</dbReference>
<protein>
    <submittedName>
        <fullName evidence="2">Acetyltransferase GNAT family</fullName>
    </submittedName>
</protein>
<organism evidence="2 3">
    <name type="scientific">Staphylococcus cohnii subsp. cohnii</name>
    <dbReference type="NCBI Taxonomy" id="74704"/>
    <lineage>
        <taxon>Bacteria</taxon>
        <taxon>Bacillati</taxon>
        <taxon>Bacillota</taxon>
        <taxon>Bacilli</taxon>
        <taxon>Bacillales</taxon>
        <taxon>Staphylococcaceae</taxon>
        <taxon>Staphylococcus</taxon>
        <taxon>Staphylococcus cohnii species complex</taxon>
    </lineage>
</organism>
<dbReference type="EMBL" id="LAKJ01000009">
    <property type="protein sequence ID" value="KKI64356.1"/>
    <property type="molecule type" value="Genomic_DNA"/>
</dbReference>
<gene>
    <name evidence="2" type="ORF">UF66_2695</name>
</gene>
<dbReference type="PANTHER" id="PTHR43415:SF3">
    <property type="entry name" value="GNAT-FAMILY ACETYLTRANSFERASE"/>
    <property type="match status" value="1"/>
</dbReference>
<dbReference type="PROSITE" id="PS51186">
    <property type="entry name" value="GNAT"/>
    <property type="match status" value="1"/>
</dbReference>
<keyword evidence="2" id="KW-0808">Transferase</keyword>
<comment type="caution">
    <text evidence="2">The sequence shown here is derived from an EMBL/GenBank/DDBJ whole genome shotgun (WGS) entry which is preliminary data.</text>
</comment>
<name>A0A0M2NX78_STACC</name>
<evidence type="ECO:0000313" key="3">
    <source>
        <dbReference type="Proteomes" id="UP000034455"/>
    </source>
</evidence>
<dbReference type="PATRIC" id="fig|74704.6.peg.2809"/>
<dbReference type="Gene3D" id="3.40.630.30">
    <property type="match status" value="1"/>
</dbReference>
<reference evidence="2 3" key="1">
    <citation type="submission" date="2015-03" db="EMBL/GenBank/DDBJ databases">
        <title>Genome Assembly of Staphylococcus cohnii subsp. cohnii strain G22B2.</title>
        <authorList>
            <person name="Nair G."/>
            <person name="Kaur G."/>
            <person name="Khatri I."/>
            <person name="Singh N.K."/>
            <person name="Sathyabama S."/>
            <person name="Maurya S.K."/>
            <person name="Subramanian S."/>
            <person name="Agrewala J.N."/>
            <person name="Mayilraj S."/>
        </authorList>
    </citation>
    <scope>NUCLEOTIDE SEQUENCE [LARGE SCALE GENOMIC DNA]</scope>
    <source>
        <strain evidence="2 3">G22B2</strain>
    </source>
</reference>
<proteinExistence type="predicted"/>
<dbReference type="RefSeq" id="WP_019468166.1">
    <property type="nucleotide sequence ID" value="NZ_BKAS01000024.1"/>
</dbReference>
<dbReference type="Proteomes" id="UP000034455">
    <property type="component" value="Unassembled WGS sequence"/>
</dbReference>
<dbReference type="SUPFAM" id="SSF55729">
    <property type="entry name" value="Acyl-CoA N-acyltransferases (Nat)"/>
    <property type="match status" value="1"/>
</dbReference>
<feature type="domain" description="N-acetyltransferase" evidence="1">
    <location>
        <begin position="3"/>
        <end position="168"/>
    </location>
</feature>
<dbReference type="AlphaFoldDB" id="A0A0M2NX78"/>
<evidence type="ECO:0000259" key="1">
    <source>
        <dbReference type="PROSITE" id="PS51186"/>
    </source>
</evidence>
<dbReference type="GeneID" id="58098341"/>
<dbReference type="Pfam" id="PF00583">
    <property type="entry name" value="Acetyltransf_1"/>
    <property type="match status" value="1"/>
</dbReference>
<dbReference type="InterPro" id="IPR016181">
    <property type="entry name" value="Acyl_CoA_acyltransferase"/>
</dbReference>
<sequence>MVHQIREIGINDIEPFIKLLSTIYDESDYLIYNPGEYAPSNTDAIATLEHYITSPSNAIYIAENNGELVGFAIVTTENFERTRHEAHFSMGVIRHYREKGLGQSLINSIEAWCLNHDIHRIEVEVVPENTTAVDLFKSANYQVEGELKDKLFIEHRYYNKYIMAKLLI</sequence>
<dbReference type="InterPro" id="IPR000182">
    <property type="entry name" value="GNAT_dom"/>
</dbReference>